<feature type="signal peptide" evidence="1">
    <location>
        <begin position="1"/>
        <end position="26"/>
    </location>
</feature>
<keyword evidence="1" id="KW-0732">Signal</keyword>
<sequence>MKRTALLAMAALVVLASGGSSATAHGDPGTATVRPKEHAPRAGLDVGGFDQVFGDAVEVAPGANGRATAVCPPGRVPVGGGGETSAFRIFVTDSFAQGASWVARGTNTGDAAESMRAFAMCANRA</sequence>
<proteinExistence type="predicted"/>
<reference evidence="2 3" key="1">
    <citation type="journal article" date="2019" name="Int. J. Syst. Evol. Microbiol.">
        <title>The Global Catalogue of Microorganisms (GCM) 10K type strain sequencing project: providing services to taxonomists for standard genome sequencing and annotation.</title>
        <authorList>
            <consortium name="The Broad Institute Genomics Platform"/>
            <consortium name="The Broad Institute Genome Sequencing Center for Infectious Disease"/>
            <person name="Wu L."/>
            <person name="Ma J."/>
        </authorList>
    </citation>
    <scope>NUCLEOTIDE SEQUENCE [LARGE SCALE GENOMIC DNA]</scope>
    <source>
        <strain evidence="2 3">JCM 10649</strain>
    </source>
</reference>
<gene>
    <name evidence="2" type="ORF">GCM10009544_04920</name>
</gene>
<evidence type="ECO:0000313" key="2">
    <source>
        <dbReference type="EMBL" id="GAA0445160.1"/>
    </source>
</evidence>
<dbReference type="Proteomes" id="UP001499895">
    <property type="component" value="Unassembled WGS sequence"/>
</dbReference>
<comment type="caution">
    <text evidence="2">The sequence shown here is derived from an EMBL/GenBank/DDBJ whole genome shotgun (WGS) entry which is preliminary data.</text>
</comment>
<name>A0ABN0ZEH0_9ACTN</name>
<accession>A0ABN0ZEH0</accession>
<evidence type="ECO:0000313" key="3">
    <source>
        <dbReference type="Proteomes" id="UP001499895"/>
    </source>
</evidence>
<protein>
    <submittedName>
        <fullName evidence="2">Uncharacterized protein</fullName>
    </submittedName>
</protein>
<keyword evidence="3" id="KW-1185">Reference proteome</keyword>
<feature type="chain" id="PRO_5045863909" evidence="1">
    <location>
        <begin position="27"/>
        <end position="125"/>
    </location>
</feature>
<dbReference type="RefSeq" id="WP_344084644.1">
    <property type="nucleotide sequence ID" value="NZ_BAAAHB010000002.1"/>
</dbReference>
<dbReference type="EMBL" id="BAAAHB010000002">
    <property type="protein sequence ID" value="GAA0445160.1"/>
    <property type="molecule type" value="Genomic_DNA"/>
</dbReference>
<organism evidence="2 3">
    <name type="scientific">Streptomyces stramineus</name>
    <dbReference type="NCBI Taxonomy" id="173861"/>
    <lineage>
        <taxon>Bacteria</taxon>
        <taxon>Bacillati</taxon>
        <taxon>Actinomycetota</taxon>
        <taxon>Actinomycetes</taxon>
        <taxon>Kitasatosporales</taxon>
        <taxon>Streptomycetaceae</taxon>
        <taxon>Streptomyces</taxon>
    </lineage>
</organism>
<evidence type="ECO:0000256" key="1">
    <source>
        <dbReference type="SAM" id="SignalP"/>
    </source>
</evidence>